<dbReference type="InterPro" id="IPR036188">
    <property type="entry name" value="FAD/NAD-bd_sf"/>
</dbReference>
<protein>
    <submittedName>
        <fullName evidence="4">FAD dependent oxidoreductase</fullName>
    </submittedName>
</protein>
<keyword evidence="2" id="KW-0472">Membrane</keyword>
<dbReference type="Gene3D" id="3.50.50.60">
    <property type="entry name" value="FAD/NAD(P)-binding domain"/>
    <property type="match status" value="1"/>
</dbReference>
<dbReference type="OrthoDB" id="7421214at2"/>
<reference evidence="4 5" key="1">
    <citation type="journal article" date="2013" name="Genome Announc.">
        <title>Draft Genome Sequence of Strain JLT2015T, Belonging to the Family Sphingomonadaceae of the Alphaproteobacteria.</title>
        <authorList>
            <person name="Tang K."/>
            <person name="Liu K."/>
            <person name="Li S."/>
            <person name="Jiao N."/>
        </authorList>
    </citation>
    <scope>NUCLEOTIDE SEQUENCE [LARGE SCALE GENOMIC DNA]</scope>
    <source>
        <strain evidence="4 5">JLT2015</strain>
    </source>
</reference>
<dbReference type="InterPro" id="IPR006076">
    <property type="entry name" value="FAD-dep_OxRdtase"/>
</dbReference>
<feature type="transmembrane region" description="Helical" evidence="2">
    <location>
        <begin position="7"/>
        <end position="32"/>
    </location>
</feature>
<dbReference type="PANTHER" id="PTHR13847:SF287">
    <property type="entry name" value="FAD-DEPENDENT OXIDOREDUCTASE DOMAIN-CONTAINING PROTEIN 1"/>
    <property type="match status" value="1"/>
</dbReference>
<evidence type="ECO:0000256" key="2">
    <source>
        <dbReference type="SAM" id="Phobius"/>
    </source>
</evidence>
<dbReference type="SUPFAM" id="SSF51905">
    <property type="entry name" value="FAD/NAD(P)-binding domain"/>
    <property type="match status" value="1"/>
</dbReference>
<dbReference type="AlphaFoldDB" id="M2U5F7"/>
<dbReference type="PANTHER" id="PTHR13847">
    <property type="entry name" value="SARCOSINE DEHYDROGENASE-RELATED"/>
    <property type="match status" value="1"/>
</dbReference>
<dbReference type="Gene3D" id="3.30.9.10">
    <property type="entry name" value="D-Amino Acid Oxidase, subunit A, domain 2"/>
    <property type="match status" value="1"/>
</dbReference>
<evidence type="ECO:0000313" key="5">
    <source>
        <dbReference type="Proteomes" id="UP000011717"/>
    </source>
</evidence>
<dbReference type="EMBL" id="AMRV01000003">
    <property type="protein sequence ID" value="EMD83233.1"/>
    <property type="molecule type" value="Genomic_DNA"/>
</dbReference>
<sequence length="370" mass="38706">MTERADIIIVGGGMAGASLAFALSGHASVLLLEAEEMPGRHATGRSAAFYAETYGGPGVQPLTTASKAFLTSPPAGFADVPLLHGRGALHVTAPDRRAALRGFAASFSGAAPFLQTLSPEEVRKTVPILRADWAEAGLWEAGCRDIDVAALHAAYLRQAKRGGTRLVVNAALESAVRGDGIWRVSTAAGSFEAPVLVNAAGAWADDVAARTGTAPVGVRPLRRTMVAAELDRPVGADWPLTVDAAGELYFKPDAGLLWISPHDETPCDPGDVQPEEIDIAIAVDRFERATTAKVRRVVRSWAGLRSFTPDRLPVYGFDPSSEDFFWCAGQGGFGIQTAPAGAALAASLLTGGAVSPPPVDPDIYAAARFR</sequence>
<keyword evidence="2" id="KW-0812">Transmembrane</keyword>
<dbReference type="PATRIC" id="fig|1234595.3.peg.1136"/>
<dbReference type="RefSeq" id="WP_008600799.1">
    <property type="nucleotide sequence ID" value="NZ_AMRV01000003.1"/>
</dbReference>
<name>M2U5F7_9SPHN</name>
<proteinExistence type="predicted"/>
<organism evidence="4 5">
    <name type="scientific">Pacificimonas flava</name>
    <dbReference type="NCBI Taxonomy" id="1234595"/>
    <lineage>
        <taxon>Bacteria</taxon>
        <taxon>Pseudomonadati</taxon>
        <taxon>Pseudomonadota</taxon>
        <taxon>Alphaproteobacteria</taxon>
        <taxon>Sphingomonadales</taxon>
        <taxon>Sphingosinicellaceae</taxon>
        <taxon>Pacificimonas</taxon>
    </lineage>
</organism>
<dbReference type="GO" id="GO:0005737">
    <property type="term" value="C:cytoplasm"/>
    <property type="evidence" value="ECO:0007669"/>
    <property type="project" value="TreeGrafter"/>
</dbReference>
<evidence type="ECO:0000259" key="3">
    <source>
        <dbReference type="Pfam" id="PF01266"/>
    </source>
</evidence>
<dbReference type="Proteomes" id="UP000011717">
    <property type="component" value="Unassembled WGS sequence"/>
</dbReference>
<comment type="caution">
    <text evidence="4">The sequence shown here is derived from an EMBL/GenBank/DDBJ whole genome shotgun (WGS) entry which is preliminary data.</text>
</comment>
<dbReference type="Pfam" id="PF01266">
    <property type="entry name" value="DAO"/>
    <property type="match status" value="1"/>
</dbReference>
<accession>M2U5F7</accession>
<keyword evidence="2" id="KW-1133">Transmembrane helix</keyword>
<evidence type="ECO:0000256" key="1">
    <source>
        <dbReference type="ARBA" id="ARBA00023002"/>
    </source>
</evidence>
<gene>
    <name evidence="4" type="ORF">C725_1134</name>
</gene>
<keyword evidence="5" id="KW-1185">Reference proteome</keyword>
<dbReference type="GO" id="GO:0016491">
    <property type="term" value="F:oxidoreductase activity"/>
    <property type="evidence" value="ECO:0007669"/>
    <property type="project" value="UniProtKB-KW"/>
</dbReference>
<evidence type="ECO:0000313" key="4">
    <source>
        <dbReference type="EMBL" id="EMD83233.1"/>
    </source>
</evidence>
<feature type="domain" description="FAD dependent oxidoreductase" evidence="3">
    <location>
        <begin position="6"/>
        <end position="347"/>
    </location>
</feature>
<keyword evidence="1" id="KW-0560">Oxidoreductase</keyword>